<name>A0AAD8TUV5_LOLMU</name>
<evidence type="ECO:0000313" key="2">
    <source>
        <dbReference type="EMBL" id="KAK1692669.1"/>
    </source>
</evidence>
<keyword evidence="3" id="KW-1185">Reference proteome</keyword>
<evidence type="ECO:0000259" key="1">
    <source>
        <dbReference type="PROSITE" id="PS50144"/>
    </source>
</evidence>
<gene>
    <name evidence="2" type="ORF">QYE76_009366</name>
</gene>
<accession>A0AAD8TUV5</accession>
<dbReference type="InterPro" id="IPR002083">
    <property type="entry name" value="MATH/TRAF_dom"/>
</dbReference>
<dbReference type="Proteomes" id="UP001231189">
    <property type="component" value="Unassembled WGS sequence"/>
</dbReference>
<dbReference type="Pfam" id="PF22486">
    <property type="entry name" value="MATH_2"/>
    <property type="match status" value="1"/>
</dbReference>
<organism evidence="2 3">
    <name type="scientific">Lolium multiflorum</name>
    <name type="common">Italian ryegrass</name>
    <name type="synonym">Lolium perenne subsp. multiflorum</name>
    <dbReference type="NCBI Taxonomy" id="4521"/>
    <lineage>
        <taxon>Eukaryota</taxon>
        <taxon>Viridiplantae</taxon>
        <taxon>Streptophyta</taxon>
        <taxon>Embryophyta</taxon>
        <taxon>Tracheophyta</taxon>
        <taxon>Spermatophyta</taxon>
        <taxon>Magnoliopsida</taxon>
        <taxon>Liliopsida</taxon>
        <taxon>Poales</taxon>
        <taxon>Poaceae</taxon>
        <taxon>BOP clade</taxon>
        <taxon>Pooideae</taxon>
        <taxon>Poodae</taxon>
        <taxon>Poeae</taxon>
        <taxon>Poeae Chloroplast Group 2 (Poeae type)</taxon>
        <taxon>Loliodinae</taxon>
        <taxon>Loliinae</taxon>
        <taxon>Lolium</taxon>
    </lineage>
</organism>
<dbReference type="InterPro" id="IPR045005">
    <property type="entry name" value="BPM1-6"/>
</dbReference>
<dbReference type="AlphaFoldDB" id="A0AAD8TUV5"/>
<dbReference type="Gene3D" id="2.60.210.10">
    <property type="entry name" value="Apoptosis, Tumor Necrosis Factor Receptor Associated Protein 2, Chain A"/>
    <property type="match status" value="1"/>
</dbReference>
<comment type="caution">
    <text evidence="2">The sequence shown here is derived from an EMBL/GenBank/DDBJ whole genome shotgun (WGS) entry which is preliminary data.</text>
</comment>
<dbReference type="EMBL" id="JAUUTY010000001">
    <property type="protein sequence ID" value="KAK1692669.1"/>
    <property type="molecule type" value="Genomic_DNA"/>
</dbReference>
<evidence type="ECO:0000313" key="3">
    <source>
        <dbReference type="Proteomes" id="UP001231189"/>
    </source>
</evidence>
<protein>
    <recommendedName>
        <fullName evidence="1">MATH domain-containing protein</fullName>
    </recommendedName>
</protein>
<proteinExistence type="predicted"/>
<dbReference type="PROSITE" id="PS50144">
    <property type="entry name" value="MATH"/>
    <property type="match status" value="1"/>
</dbReference>
<dbReference type="CDD" id="cd00121">
    <property type="entry name" value="MATH"/>
    <property type="match status" value="1"/>
</dbReference>
<reference evidence="2" key="1">
    <citation type="submission" date="2023-07" db="EMBL/GenBank/DDBJ databases">
        <title>A chromosome-level genome assembly of Lolium multiflorum.</title>
        <authorList>
            <person name="Chen Y."/>
            <person name="Copetti D."/>
            <person name="Kolliker R."/>
            <person name="Studer B."/>
        </authorList>
    </citation>
    <scope>NUCLEOTIDE SEQUENCE</scope>
    <source>
        <strain evidence="2">02402/16</strain>
        <tissue evidence="2">Leaf</tissue>
    </source>
</reference>
<dbReference type="SUPFAM" id="SSF49599">
    <property type="entry name" value="TRAF domain-like"/>
    <property type="match status" value="1"/>
</dbReference>
<dbReference type="InterPro" id="IPR008974">
    <property type="entry name" value="TRAF-like"/>
</dbReference>
<dbReference type="PANTHER" id="PTHR26379:SF282">
    <property type="entry name" value="OS04G0433000 PROTEIN"/>
    <property type="match status" value="1"/>
</dbReference>
<sequence>MAMSVAAVGHLSRSASRAVARAANGFHLLRIEGYSETEMVLPGQRISSEDFTVGDYSWRVDCYPNGRDTSTKSNAMSVYLQLTDQAHRVLRARYKFSLLDRAGNAGYELPAETASFTSVSSMYNYQYRSPVLGAVDEQGPGCGHDEFIGREELERRREDLIRDDRIVLRCDVGVTQIEGSRLAADELSDEEEDEQFVAPGYGYGPPRQRRLRRRTDDDEYVKWCLTEEPRRSRGYQVRPRGFGHPNWY</sequence>
<dbReference type="PANTHER" id="PTHR26379">
    <property type="entry name" value="BTB/POZ AND MATH DOMAIN-CONTAINING PROTEIN 1"/>
    <property type="match status" value="1"/>
</dbReference>
<feature type="domain" description="MATH" evidence="1">
    <location>
        <begin position="24"/>
        <end position="172"/>
    </location>
</feature>
<dbReference type="GO" id="GO:0016567">
    <property type="term" value="P:protein ubiquitination"/>
    <property type="evidence" value="ECO:0007669"/>
    <property type="project" value="InterPro"/>
</dbReference>